<evidence type="ECO:0000313" key="7">
    <source>
        <dbReference type="EMBL" id="KMW59430.1"/>
    </source>
</evidence>
<sequence length="228" mass="24777">MSHYDESPVNPLPLSVMLLALLIVLPELAFQAGENGLIGGPAAIGWRADAVERFAFFPDVLSQMVDRNLWPPEHLMRIVTHPFVHPSFMSVVFALVFTLALGKMVGEAMSEWAVPAVFLGSSILASLLYWLIFNDPFPVFGGLPGAYGLIGAYTFLLWLRQVAAGGPQRQAFTLIALLMGIHVVFALIYGSTTGVAPRILGFFAGFGLSFLVVPGGVGRLMEFLRARR</sequence>
<dbReference type="OrthoDB" id="7836448at2"/>
<feature type="transmembrane region" description="Helical" evidence="5">
    <location>
        <begin position="83"/>
        <end position="101"/>
    </location>
</feature>
<reference evidence="7 8" key="1">
    <citation type="submission" date="2015-06" db="EMBL/GenBank/DDBJ databases">
        <title>Draft genome sequence of an Alphaproteobacteria species associated to the Mediterranean sponge Oscarella lobularis.</title>
        <authorList>
            <person name="Jourda C."/>
            <person name="Santini S."/>
            <person name="Claverie J.-M."/>
        </authorList>
    </citation>
    <scope>NUCLEOTIDE SEQUENCE [LARGE SCALE GENOMIC DNA]</scope>
    <source>
        <strain evidence="7">IGS</strain>
    </source>
</reference>
<evidence type="ECO:0000313" key="8">
    <source>
        <dbReference type="Proteomes" id="UP000037178"/>
    </source>
</evidence>
<comment type="subcellular location">
    <subcellularLocation>
        <location evidence="1">Membrane</location>
        <topology evidence="1">Multi-pass membrane protein</topology>
    </subcellularLocation>
</comment>
<evidence type="ECO:0000256" key="3">
    <source>
        <dbReference type="ARBA" id="ARBA00022989"/>
    </source>
</evidence>
<keyword evidence="2 5" id="KW-0812">Transmembrane</keyword>
<feature type="transmembrane region" description="Helical" evidence="5">
    <location>
        <begin position="139"/>
        <end position="159"/>
    </location>
</feature>
<accession>A0A0J9E9G8</accession>
<proteinExistence type="predicted"/>
<feature type="transmembrane region" description="Helical" evidence="5">
    <location>
        <begin position="12"/>
        <end position="30"/>
    </location>
</feature>
<evidence type="ECO:0000256" key="2">
    <source>
        <dbReference type="ARBA" id="ARBA00022692"/>
    </source>
</evidence>
<dbReference type="Pfam" id="PF01694">
    <property type="entry name" value="Rhomboid"/>
    <property type="match status" value="1"/>
</dbReference>
<dbReference type="InterPro" id="IPR022764">
    <property type="entry name" value="Peptidase_S54_rhomboid_dom"/>
</dbReference>
<evidence type="ECO:0000256" key="4">
    <source>
        <dbReference type="ARBA" id="ARBA00023136"/>
    </source>
</evidence>
<dbReference type="STRING" id="1675527.AIOL_004412"/>
<dbReference type="GO" id="GO:0004252">
    <property type="term" value="F:serine-type endopeptidase activity"/>
    <property type="evidence" value="ECO:0007669"/>
    <property type="project" value="InterPro"/>
</dbReference>
<dbReference type="AlphaFoldDB" id="A0A0J9E9G8"/>
<gene>
    <name evidence="7" type="ORF">AIOL_004412</name>
</gene>
<evidence type="ECO:0000256" key="5">
    <source>
        <dbReference type="SAM" id="Phobius"/>
    </source>
</evidence>
<dbReference type="RefSeq" id="WP_049644913.1">
    <property type="nucleotide sequence ID" value="NZ_LFTY01000002.1"/>
</dbReference>
<feature type="transmembrane region" description="Helical" evidence="5">
    <location>
        <begin position="113"/>
        <end position="133"/>
    </location>
</feature>
<dbReference type="Proteomes" id="UP000037178">
    <property type="component" value="Unassembled WGS sequence"/>
</dbReference>
<dbReference type="SUPFAM" id="SSF144091">
    <property type="entry name" value="Rhomboid-like"/>
    <property type="match status" value="1"/>
</dbReference>
<evidence type="ECO:0000259" key="6">
    <source>
        <dbReference type="Pfam" id="PF01694"/>
    </source>
</evidence>
<keyword evidence="3 5" id="KW-1133">Transmembrane helix</keyword>
<comment type="caution">
    <text evidence="7">The sequence shown here is derived from an EMBL/GenBank/DDBJ whole genome shotgun (WGS) entry which is preliminary data.</text>
</comment>
<dbReference type="GO" id="GO:0016020">
    <property type="term" value="C:membrane"/>
    <property type="evidence" value="ECO:0007669"/>
    <property type="project" value="UniProtKB-SubCell"/>
</dbReference>
<feature type="transmembrane region" description="Helical" evidence="5">
    <location>
        <begin position="195"/>
        <end position="218"/>
    </location>
</feature>
<feature type="transmembrane region" description="Helical" evidence="5">
    <location>
        <begin position="171"/>
        <end position="189"/>
    </location>
</feature>
<feature type="domain" description="Peptidase S54 rhomboid" evidence="6">
    <location>
        <begin position="73"/>
        <end position="213"/>
    </location>
</feature>
<evidence type="ECO:0000256" key="1">
    <source>
        <dbReference type="ARBA" id="ARBA00004141"/>
    </source>
</evidence>
<name>A0A0J9E9G8_9RHOB</name>
<protein>
    <submittedName>
        <fullName evidence="7">GlpG protein (Membrane protein of glp regulon)</fullName>
    </submittedName>
</protein>
<keyword evidence="4 5" id="KW-0472">Membrane</keyword>
<dbReference type="PATRIC" id="fig|1675527.3.peg.4615"/>
<organism evidence="7 8">
    <name type="scientific">Candidatus Rhodobacter oscarellae</name>
    <dbReference type="NCBI Taxonomy" id="1675527"/>
    <lineage>
        <taxon>Bacteria</taxon>
        <taxon>Pseudomonadati</taxon>
        <taxon>Pseudomonadota</taxon>
        <taxon>Alphaproteobacteria</taxon>
        <taxon>Rhodobacterales</taxon>
        <taxon>Rhodobacter group</taxon>
        <taxon>Rhodobacter</taxon>
    </lineage>
</organism>
<dbReference type="InterPro" id="IPR035952">
    <property type="entry name" value="Rhomboid-like_sf"/>
</dbReference>
<dbReference type="Gene3D" id="1.20.1540.10">
    <property type="entry name" value="Rhomboid-like"/>
    <property type="match status" value="1"/>
</dbReference>
<dbReference type="EMBL" id="LFTY01000002">
    <property type="protein sequence ID" value="KMW59430.1"/>
    <property type="molecule type" value="Genomic_DNA"/>
</dbReference>
<keyword evidence="8" id="KW-1185">Reference proteome</keyword>